<reference evidence="1" key="1">
    <citation type="journal article" date="2022" name="bioRxiv">
        <title>Population genetic analysis of Ophidiomyces ophidiicola, the causative agent of snake fungal disease, indicates recent introductions to the USA.</title>
        <authorList>
            <person name="Ladner J.T."/>
            <person name="Palmer J.M."/>
            <person name="Ettinger C.L."/>
            <person name="Stajich J.E."/>
            <person name="Farrell T.M."/>
            <person name="Glorioso B.M."/>
            <person name="Lawson B."/>
            <person name="Price S.J."/>
            <person name="Stengle A.G."/>
            <person name="Grear D.A."/>
            <person name="Lorch J.M."/>
        </authorList>
    </citation>
    <scope>NUCLEOTIDE SEQUENCE</scope>
    <source>
        <strain evidence="1">NWHC 24266-5</strain>
    </source>
</reference>
<sequence>MKGILWPKAQLRISRYSNPWIAPCRRTASITRVPDGQTLTLPDSRLLGFAEFGSPSGYPVFFFHGFPASRFEAQAIDQLARAHQLRLISPDRPGFGLSTFQPGRRIVDWPADVQALAQHLGLSRFAILGGSGGGPYALACALCLPHEMMSAVGLMASAGPWKAGTHDLAVSRRITSWLATNRPSALVRLSDLFVAVSKKIIATRQVTRLIDNMIRRANGMEGSSGRDDGSCALVEAQRKLIFSAVFEAFAQGSAGVVQDARLLTNDWGFEFEDVTYDRIQVWHGTKDKNSPVRAIRYMVERLPHGDLCEFEGDNHYALAHHTERILAELVPEKEKAVFNRSTE</sequence>
<comment type="caution">
    <text evidence="1">The sequence shown here is derived from an EMBL/GenBank/DDBJ whole genome shotgun (WGS) entry which is preliminary data.</text>
</comment>
<evidence type="ECO:0000313" key="1">
    <source>
        <dbReference type="EMBL" id="KAI2387043.1"/>
    </source>
</evidence>
<proteinExistence type="predicted"/>
<gene>
    <name evidence="1" type="ORF">LOY88_003272</name>
</gene>
<organism evidence="1">
    <name type="scientific">Ophidiomyces ophidiicola</name>
    <dbReference type="NCBI Taxonomy" id="1387563"/>
    <lineage>
        <taxon>Eukaryota</taxon>
        <taxon>Fungi</taxon>
        <taxon>Dikarya</taxon>
        <taxon>Ascomycota</taxon>
        <taxon>Pezizomycotina</taxon>
        <taxon>Eurotiomycetes</taxon>
        <taxon>Eurotiomycetidae</taxon>
        <taxon>Onygenales</taxon>
        <taxon>Onygenaceae</taxon>
        <taxon>Ophidiomyces</taxon>
    </lineage>
</organism>
<name>A0ACB8UWR1_9EURO</name>
<accession>A0ACB8UWR1</accession>
<dbReference type="EMBL" id="JALBCA010000042">
    <property type="protein sequence ID" value="KAI2387043.1"/>
    <property type="molecule type" value="Genomic_DNA"/>
</dbReference>
<protein>
    <submittedName>
        <fullName evidence="1">Uncharacterized protein</fullName>
    </submittedName>
</protein>